<evidence type="ECO:0000256" key="1">
    <source>
        <dbReference type="ARBA" id="ARBA00004651"/>
    </source>
</evidence>
<feature type="transmembrane region" description="Helical" evidence="9">
    <location>
        <begin position="159"/>
        <end position="181"/>
    </location>
</feature>
<dbReference type="Pfam" id="PF01618">
    <property type="entry name" value="MotA_ExbB"/>
    <property type="match status" value="1"/>
</dbReference>
<keyword evidence="5 8" id="KW-0653">Protein transport</keyword>
<comment type="similarity">
    <text evidence="8">Belongs to the exbB/tolQ family.</text>
</comment>
<dbReference type="PANTHER" id="PTHR30625:SF15">
    <property type="entry name" value="BIOPOLYMER TRANSPORT PROTEIN EXBB"/>
    <property type="match status" value="1"/>
</dbReference>
<dbReference type="EMBL" id="JF429407">
    <property type="protein sequence ID" value="AEQ20343.1"/>
    <property type="molecule type" value="Genomic_DNA"/>
</dbReference>
<evidence type="ECO:0000256" key="9">
    <source>
        <dbReference type="SAM" id="Phobius"/>
    </source>
</evidence>
<evidence type="ECO:0000256" key="5">
    <source>
        <dbReference type="ARBA" id="ARBA00022927"/>
    </source>
</evidence>
<keyword evidence="4 9" id="KW-0812">Transmembrane</keyword>
<evidence type="ECO:0000313" key="11">
    <source>
        <dbReference type="EMBL" id="AEQ20343.1"/>
    </source>
</evidence>
<keyword evidence="6 9" id="KW-1133">Transmembrane helix</keyword>
<evidence type="ECO:0000256" key="7">
    <source>
        <dbReference type="ARBA" id="ARBA00023136"/>
    </source>
</evidence>
<comment type="subcellular location">
    <subcellularLocation>
        <location evidence="1">Cell membrane</location>
        <topology evidence="1">Multi-pass membrane protein</topology>
    </subcellularLocation>
    <subcellularLocation>
        <location evidence="8">Membrane</location>
        <topology evidence="8">Multi-pass membrane protein</topology>
    </subcellularLocation>
</comment>
<dbReference type="AlphaFoldDB" id="G4WV91"/>
<feature type="transmembrane region" description="Helical" evidence="9">
    <location>
        <begin position="201"/>
        <end position="225"/>
    </location>
</feature>
<evidence type="ECO:0000256" key="3">
    <source>
        <dbReference type="ARBA" id="ARBA00022475"/>
    </source>
</evidence>
<dbReference type="InterPro" id="IPR050790">
    <property type="entry name" value="ExbB/TolQ_transport"/>
</dbReference>
<sequence>MAHTYAIKVNKLPARFWIQGAALRNAGFSSFMGVQKRPLAMEWGIMDWELFEKGGIAMYGLAALSVYCLAVVMYKIYQCWHANVFDRSFIDPALREIQQGNRERVLSTLAGAGGPVARIMRVSFECVADREMSAKSKEAEIQRVGSADVRQLESHLRGLEMAATVAPLMGLLGTVIGMIRAFAKLGQAGTRVDPTMLAGGIWEALLSTAGGLAVAIPALAAYYIFDGIIERVRATMKDVTVQILAMEDEFRRNEKILMMEEHKRSEFERRAREEGERLATSPLKLATQHGISA</sequence>
<evidence type="ECO:0000256" key="6">
    <source>
        <dbReference type="ARBA" id="ARBA00022989"/>
    </source>
</evidence>
<keyword evidence="2 8" id="KW-0813">Transport</keyword>
<dbReference type="InterPro" id="IPR002898">
    <property type="entry name" value="MotA_ExbB_proton_chnl"/>
</dbReference>
<proteinExistence type="inferred from homology"/>
<organism evidence="11">
    <name type="scientific">uncultured bacterium CSL1</name>
    <dbReference type="NCBI Taxonomy" id="1091565"/>
    <lineage>
        <taxon>Bacteria</taxon>
        <taxon>environmental samples</taxon>
    </lineage>
</organism>
<evidence type="ECO:0000256" key="2">
    <source>
        <dbReference type="ARBA" id="ARBA00022448"/>
    </source>
</evidence>
<feature type="transmembrane region" description="Helical" evidence="9">
    <location>
        <begin position="56"/>
        <end position="77"/>
    </location>
</feature>
<feature type="domain" description="MotA/TolQ/ExbB proton channel" evidence="10">
    <location>
        <begin position="117"/>
        <end position="236"/>
    </location>
</feature>
<keyword evidence="7 9" id="KW-0472">Membrane</keyword>
<dbReference type="GO" id="GO:0005886">
    <property type="term" value="C:plasma membrane"/>
    <property type="evidence" value="ECO:0007669"/>
    <property type="project" value="UniProtKB-SubCell"/>
</dbReference>
<accession>G4WV91</accession>
<dbReference type="GO" id="GO:0017038">
    <property type="term" value="P:protein import"/>
    <property type="evidence" value="ECO:0007669"/>
    <property type="project" value="TreeGrafter"/>
</dbReference>
<protein>
    <submittedName>
        <fullName evidence="11">MotA/TolQ/ExbB proton channel family protein</fullName>
    </submittedName>
</protein>
<evidence type="ECO:0000256" key="4">
    <source>
        <dbReference type="ARBA" id="ARBA00022692"/>
    </source>
</evidence>
<name>G4WV91_9BACT</name>
<evidence type="ECO:0000256" key="8">
    <source>
        <dbReference type="RuleBase" id="RU004057"/>
    </source>
</evidence>
<keyword evidence="3" id="KW-1003">Cell membrane</keyword>
<reference evidence="11" key="1">
    <citation type="journal article" date="2011" name="J. Bacteriol.">
        <title>Long-chain N-acyl amino acid synthases are linked to the putative PEP-CTERM/exosortase protein-sorting system in Gram-negative bacteria.</title>
        <authorList>
            <person name="Craig J.W."/>
            <person name="Cherry M.A."/>
            <person name="Brady S.F."/>
        </authorList>
    </citation>
    <scope>NUCLEOTIDE SEQUENCE</scope>
</reference>
<evidence type="ECO:0000259" key="10">
    <source>
        <dbReference type="Pfam" id="PF01618"/>
    </source>
</evidence>
<dbReference type="PANTHER" id="PTHR30625">
    <property type="entry name" value="PROTEIN TOLQ"/>
    <property type="match status" value="1"/>
</dbReference>